<evidence type="ECO:0000313" key="6">
    <source>
        <dbReference type="EMBL" id="ASJ70825.1"/>
    </source>
</evidence>
<feature type="transmembrane region" description="Helical" evidence="4">
    <location>
        <begin position="54"/>
        <end position="74"/>
    </location>
</feature>
<evidence type="ECO:0000313" key="7">
    <source>
        <dbReference type="Proteomes" id="UP000250079"/>
    </source>
</evidence>
<dbReference type="EMBL" id="CP018632">
    <property type="protein sequence ID" value="ASJ70825.1"/>
    <property type="molecule type" value="Genomic_DNA"/>
</dbReference>
<proteinExistence type="predicted"/>
<keyword evidence="2 4" id="KW-1133">Transmembrane helix</keyword>
<dbReference type="InterPro" id="IPR011701">
    <property type="entry name" value="MFS"/>
</dbReference>
<dbReference type="InterPro" id="IPR047200">
    <property type="entry name" value="MFS_YcaD-like"/>
</dbReference>
<feature type="transmembrane region" description="Helical" evidence="4">
    <location>
        <begin position="306"/>
        <end position="325"/>
    </location>
</feature>
<dbReference type="Proteomes" id="UP000250079">
    <property type="component" value="Chromosome"/>
</dbReference>
<feature type="transmembrane region" description="Helical" evidence="4">
    <location>
        <begin position="110"/>
        <end position="132"/>
    </location>
</feature>
<dbReference type="InterPro" id="IPR036259">
    <property type="entry name" value="MFS_trans_sf"/>
</dbReference>
<dbReference type="InterPro" id="IPR020846">
    <property type="entry name" value="MFS_dom"/>
</dbReference>
<dbReference type="PANTHER" id="PTHR23521:SF3">
    <property type="entry name" value="MFS TRANSPORTER"/>
    <property type="match status" value="1"/>
</dbReference>
<dbReference type="AlphaFoldDB" id="A0A2Z2NJZ5"/>
<dbReference type="PROSITE" id="PS50850">
    <property type="entry name" value="MFS"/>
    <property type="match status" value="1"/>
</dbReference>
<accession>A0A2Z2NJZ5</accession>
<dbReference type="Pfam" id="PF07690">
    <property type="entry name" value="MFS_1"/>
    <property type="match status" value="2"/>
</dbReference>
<feature type="transmembrane region" description="Helical" evidence="4">
    <location>
        <begin position="277"/>
        <end position="294"/>
    </location>
</feature>
<organism evidence="6 7">
    <name type="scientific">Granulosicoccus antarcticus IMCC3135</name>
    <dbReference type="NCBI Taxonomy" id="1192854"/>
    <lineage>
        <taxon>Bacteria</taxon>
        <taxon>Pseudomonadati</taxon>
        <taxon>Pseudomonadota</taxon>
        <taxon>Gammaproteobacteria</taxon>
        <taxon>Chromatiales</taxon>
        <taxon>Granulosicoccaceae</taxon>
        <taxon>Granulosicoccus</taxon>
    </lineage>
</organism>
<gene>
    <name evidence="6" type="primary">ycaD_1</name>
    <name evidence="6" type="ORF">IMCC3135_03560</name>
</gene>
<keyword evidence="1 4" id="KW-0812">Transmembrane</keyword>
<evidence type="ECO:0000256" key="4">
    <source>
        <dbReference type="SAM" id="Phobius"/>
    </source>
</evidence>
<reference evidence="6 7" key="1">
    <citation type="submission" date="2016-12" db="EMBL/GenBank/DDBJ databases">
        <authorList>
            <person name="Song W.-J."/>
            <person name="Kurnit D.M."/>
        </authorList>
    </citation>
    <scope>NUCLEOTIDE SEQUENCE [LARGE SCALE GENOMIC DNA]</scope>
    <source>
        <strain evidence="6 7">IMCC3135</strain>
    </source>
</reference>
<evidence type="ECO:0000256" key="3">
    <source>
        <dbReference type="ARBA" id="ARBA00023136"/>
    </source>
</evidence>
<feature type="transmembrane region" description="Helical" evidence="4">
    <location>
        <begin position="144"/>
        <end position="165"/>
    </location>
</feature>
<dbReference type="Gene3D" id="1.20.1250.20">
    <property type="entry name" value="MFS general substrate transporter like domains"/>
    <property type="match status" value="2"/>
</dbReference>
<evidence type="ECO:0000256" key="2">
    <source>
        <dbReference type="ARBA" id="ARBA00022989"/>
    </source>
</evidence>
<feature type="transmembrane region" description="Helical" evidence="4">
    <location>
        <begin position="212"/>
        <end position="234"/>
    </location>
</feature>
<keyword evidence="3 4" id="KW-0472">Membrane</keyword>
<feature type="transmembrane region" description="Helical" evidence="4">
    <location>
        <begin position="246"/>
        <end position="265"/>
    </location>
</feature>
<feature type="transmembrane region" description="Helical" evidence="4">
    <location>
        <begin position="86"/>
        <end position="104"/>
    </location>
</feature>
<protein>
    <submittedName>
        <fullName evidence="6">Putative MFS-type transporter YcaD</fullName>
    </submittedName>
</protein>
<feature type="domain" description="Major facilitator superfamily (MFS) profile" evidence="5">
    <location>
        <begin position="212"/>
        <end position="426"/>
    </location>
</feature>
<evidence type="ECO:0000256" key="1">
    <source>
        <dbReference type="ARBA" id="ARBA00022692"/>
    </source>
</evidence>
<sequence>MIRTGFNQSESRGMWAAIRGSWSLFVGMIFLMVSNGLLTTLLTLRGNSLGFSDSAIGLMQSGYPVGSLLGCLIAPRLIMRVGHIRIFAALASIASAAALMHLVTQDVWSWGAMRLLTGFCFSGLYIVAESWLNGTASNKNRGSLLSVYFVIQTGGIALGQLLLNFSNPEGVVLFVVVSILVSFSLVPMLVSDDAMPPYEPPGRITLSELFRLSPMGLAGSFLNGISQTILYVALALYGSSLGLSKGAIGGLIGCMTLGGMLFQFPLGKLSDLMDRRLFIAGIPALSIPICIMLATLENPADKLSLLYLLVTLLGGLTLPVYSICMAHMNDHLDRSQVVAASGTLVLILAAGMTLGPTLGGFAIENFGPEGMFYLLSLIALMTAMTALFRLWNRPAINENRVNAVAVSSALTPEATALYSKASDRED</sequence>
<dbReference type="OrthoDB" id="9810614at2"/>
<evidence type="ECO:0000259" key="5">
    <source>
        <dbReference type="PROSITE" id="PS50850"/>
    </source>
</evidence>
<dbReference type="CDD" id="cd17477">
    <property type="entry name" value="MFS_YcaD_like"/>
    <property type="match status" value="1"/>
</dbReference>
<feature type="transmembrane region" description="Helical" evidence="4">
    <location>
        <begin position="21"/>
        <end position="42"/>
    </location>
</feature>
<name>A0A2Z2NJZ5_9GAMM</name>
<dbReference type="SUPFAM" id="SSF103473">
    <property type="entry name" value="MFS general substrate transporter"/>
    <property type="match status" value="1"/>
</dbReference>
<feature type="transmembrane region" description="Helical" evidence="4">
    <location>
        <begin position="171"/>
        <end position="191"/>
    </location>
</feature>
<feature type="transmembrane region" description="Helical" evidence="4">
    <location>
        <begin position="370"/>
        <end position="391"/>
    </location>
</feature>
<feature type="transmembrane region" description="Helical" evidence="4">
    <location>
        <begin position="337"/>
        <end position="358"/>
    </location>
</feature>
<dbReference type="GO" id="GO:0022857">
    <property type="term" value="F:transmembrane transporter activity"/>
    <property type="evidence" value="ECO:0007669"/>
    <property type="project" value="InterPro"/>
</dbReference>
<dbReference type="GO" id="GO:0005886">
    <property type="term" value="C:plasma membrane"/>
    <property type="evidence" value="ECO:0007669"/>
    <property type="project" value="TreeGrafter"/>
</dbReference>
<dbReference type="PANTHER" id="PTHR23521">
    <property type="entry name" value="TRANSPORTER MFS SUPERFAMILY"/>
    <property type="match status" value="1"/>
</dbReference>
<dbReference type="KEGG" id="gai:IMCC3135_03560"/>
<keyword evidence="7" id="KW-1185">Reference proteome</keyword>